<feature type="repeat" description="WD" evidence="3">
    <location>
        <begin position="981"/>
        <end position="1016"/>
    </location>
</feature>
<dbReference type="PRINTS" id="PR00320">
    <property type="entry name" value="GPROTEINBRPT"/>
</dbReference>
<feature type="domain" description="Arm-like repeat" evidence="5">
    <location>
        <begin position="1"/>
        <end position="177"/>
    </location>
</feature>
<dbReference type="InterPro" id="IPR036322">
    <property type="entry name" value="WD40_repeat_dom_sf"/>
</dbReference>
<dbReference type="Gene3D" id="2.160.20.80">
    <property type="entry name" value="E3 ubiquitin-protein ligase SopA"/>
    <property type="match status" value="1"/>
</dbReference>
<protein>
    <submittedName>
        <fullName evidence="6">WD_REPEATS_REGION domain-containing protein</fullName>
    </submittedName>
</protein>
<evidence type="ECO:0000256" key="3">
    <source>
        <dbReference type="PROSITE-ProRule" id="PRU00221"/>
    </source>
</evidence>
<evidence type="ECO:0000256" key="1">
    <source>
        <dbReference type="ARBA" id="ARBA00022574"/>
    </source>
</evidence>
<evidence type="ECO:0000256" key="2">
    <source>
        <dbReference type="ARBA" id="ARBA00022737"/>
    </source>
</evidence>
<dbReference type="SUPFAM" id="SSF50978">
    <property type="entry name" value="WD40 repeat-like"/>
    <property type="match status" value="2"/>
</dbReference>
<dbReference type="InterPro" id="IPR056251">
    <property type="entry name" value="Arm_rpt_dom"/>
</dbReference>
<feature type="repeat" description="WD" evidence="3">
    <location>
        <begin position="1149"/>
        <end position="1181"/>
    </location>
</feature>
<dbReference type="PROSITE" id="PS00675">
    <property type="entry name" value="SIGMA54_INTERACT_1"/>
    <property type="match status" value="1"/>
</dbReference>
<dbReference type="Pfam" id="PF00805">
    <property type="entry name" value="Pentapeptide"/>
    <property type="match status" value="1"/>
</dbReference>
<dbReference type="SMART" id="SM00320">
    <property type="entry name" value="WD40"/>
    <property type="match status" value="13"/>
</dbReference>
<gene>
    <name evidence="6" type="primary">WDR31_2</name>
    <name evidence="6" type="ORF">BGZ96_002760</name>
</gene>
<dbReference type="PANTHER" id="PTHR22847">
    <property type="entry name" value="WD40 REPEAT PROTEIN"/>
    <property type="match status" value="1"/>
</dbReference>
<dbReference type="InterPro" id="IPR020472">
    <property type="entry name" value="WD40_PAC1"/>
</dbReference>
<dbReference type="InterPro" id="IPR019775">
    <property type="entry name" value="WD40_repeat_CS"/>
</dbReference>
<dbReference type="PROSITE" id="PS50294">
    <property type="entry name" value="WD_REPEATS_REGION"/>
    <property type="match status" value="7"/>
</dbReference>
<dbReference type="InterPro" id="IPR015943">
    <property type="entry name" value="WD40/YVTN_repeat-like_dom_sf"/>
</dbReference>
<feature type="repeat" description="WD" evidence="3">
    <location>
        <begin position="939"/>
        <end position="980"/>
    </location>
</feature>
<feature type="repeat" description="WD" evidence="3">
    <location>
        <begin position="1191"/>
        <end position="1232"/>
    </location>
</feature>
<dbReference type="Pfam" id="PF00400">
    <property type="entry name" value="WD40"/>
    <property type="match status" value="9"/>
</dbReference>
<feature type="repeat" description="WD" evidence="3">
    <location>
        <begin position="856"/>
        <end position="897"/>
    </location>
</feature>
<feature type="repeat" description="WD" evidence="3">
    <location>
        <begin position="898"/>
        <end position="939"/>
    </location>
</feature>
<dbReference type="CDD" id="cd00200">
    <property type="entry name" value="WD40"/>
    <property type="match status" value="2"/>
</dbReference>
<dbReference type="SUPFAM" id="SSF141571">
    <property type="entry name" value="Pentapeptide repeat-like"/>
    <property type="match status" value="1"/>
</dbReference>
<dbReference type="Gene3D" id="3.40.50.300">
    <property type="entry name" value="P-loop containing nucleotide triphosphate hydrolases"/>
    <property type="match status" value="1"/>
</dbReference>
<dbReference type="PROSITE" id="PS50082">
    <property type="entry name" value="WD_REPEATS_2"/>
    <property type="match status" value="8"/>
</dbReference>
<dbReference type="SUPFAM" id="SSF101908">
    <property type="entry name" value="Putative isomerase YbhE"/>
    <property type="match status" value="1"/>
</dbReference>
<dbReference type="SUPFAM" id="SSF52540">
    <property type="entry name" value="P-loop containing nucleoside triphosphate hydrolases"/>
    <property type="match status" value="1"/>
</dbReference>
<organism evidence="6 7">
    <name type="scientific">Linnemannia gamsii</name>
    <dbReference type="NCBI Taxonomy" id="64522"/>
    <lineage>
        <taxon>Eukaryota</taxon>
        <taxon>Fungi</taxon>
        <taxon>Fungi incertae sedis</taxon>
        <taxon>Mucoromycota</taxon>
        <taxon>Mortierellomycotina</taxon>
        <taxon>Mortierellomycetes</taxon>
        <taxon>Mortierellales</taxon>
        <taxon>Mortierellaceae</taxon>
        <taxon>Linnemannia</taxon>
    </lineage>
</organism>
<sequence>ALQYAPDDETPLQVLWRFAKLATASAGATSRVSSLDPEELVKSIQSLQRIGAEVMGAISTGIEVVETLRVGAGGVTRASETKFDFMKKRSWYLALQGTALFIQQGRLSDFKLVVSQAPCRHSTNFQWGICRQLGEIAVDPLWDTLVRQQAVDFLGELYRSVTFWKPHVDVKQWIITILVQISDLTDVSLKDRALALLTDLKKDGTAEFPCRYSLGRRLPLPTASPLLAQVHEIPRVDHDLNVLRLFRIADFKQPVYIAPMAKPSLQAPDDTLFPLMEKVKDFLAGDGHVMLILGDSGAGKSTFNRQLEHELWQDYKPGDRIPLFINLPTLERPEKDLVAEHLKLHNFLDDQIRELKLQHQFTLICDGYDESQLKTNLHHTNSLNQFGQWKTKLLITCRTQYLGPDYRSRFAPMALNRCTGVADHLFQQAVIAPFTMEQIENYVDRYILLEPRAWVQKDYMDKMKTIPNLMNLVKNPFLLTLCLEALPSVVEGKSNLSRLRVTRVHLYDTFVQHWLGVNKRRLLDQMQVLSSDNQSAFDALVEDGGFEDNGIMFQQDLAAAIFQEQDGKPIVVYVQRRDGTSWKAPFFSSDPEISLLRSACLLSRAGTRHRFVHRSILEYFYSCTIISGSADSNDEFAPHYQVDSSNIGDHPLSQRNLVAEPSIIQFLAERVQPNPGFKQQLLAFIEQSKTDDRSACAAANAITILVKAGVSFNGADLRGIRVPGADLSDGEFDAAQLQEADLTGANFTRCWIRHADFSKARMEEVKFGELPHLEEAERVMSIAYSLDGEFFALGLDLGNINIYNTTNWTKNRTLEGHSKRVSSIAYSPSGEQLLSGCFDNTVRLWSCKTGSTEFILEGHTNKVKAVAFSPSGNQVASASDDKTVRLWDTRTGSILFVLDGYTDSVLTIAYSPDGRHIVSGSDDSRIRTFDTHTGQMDWALERTAAVRCVDYSPDGLRIVAGDDEGYMLLWEPTTSKSVERRKDDNAGFYAVGFSPNGQWIASSSHDYTVMLWEAQSLIPVSIFTGHSGHIESVKFSPNSQQVASGCWDYTVRLWDVTTTGAGLNLVANQSDQLKNMAYFLDGRNLVALGCSGTMRQYDVATGDSGISYICDPGADTLVLSPDGRRIAAYGCDKAIYTWDADTGADLHVIQGHTRIIFALAYSPDSQWLASGSRDTTVRLWNACSGAPGLVLSGHKDPVVTVAFSPCGLEVVSGSEDGTIRVWNVGTGESRVAVDTGASIRFASFRYSPIGMQIAFQRHGSNGVELWHEGSLEALHNLQHDDDVRNILFSPHGQWIAINCDGSIWLWKLVVRDATQDWELALVIRDLLSVSFCIGWRPDTLEFVTGGLTGSVQVWKLVETPDGGWCARLMWSRGRTALTATNAIIANAVGLGATNHKLLKQGGARDGPLPDAESSDKH</sequence>
<evidence type="ECO:0000259" key="5">
    <source>
        <dbReference type="Pfam" id="PF23948"/>
    </source>
</evidence>
<feature type="domain" description="NACHT" evidence="4">
    <location>
        <begin position="288"/>
        <end position="446"/>
    </location>
</feature>
<dbReference type="Gene3D" id="2.130.10.10">
    <property type="entry name" value="YVTN repeat-like/Quinoprotein amine dehydrogenase"/>
    <property type="match status" value="4"/>
</dbReference>
<accession>A0ABQ7JL23</accession>
<dbReference type="Proteomes" id="UP001194696">
    <property type="component" value="Unassembled WGS sequence"/>
</dbReference>
<dbReference type="Pfam" id="PF05729">
    <property type="entry name" value="NACHT"/>
    <property type="match status" value="1"/>
</dbReference>
<evidence type="ECO:0000313" key="7">
    <source>
        <dbReference type="Proteomes" id="UP001194696"/>
    </source>
</evidence>
<dbReference type="InterPro" id="IPR007111">
    <property type="entry name" value="NACHT_NTPase"/>
</dbReference>
<evidence type="ECO:0000259" key="4">
    <source>
        <dbReference type="Pfam" id="PF05729"/>
    </source>
</evidence>
<dbReference type="InterPro" id="IPR025662">
    <property type="entry name" value="Sigma_54_int_dom_ATP-bd_1"/>
</dbReference>
<proteinExistence type="predicted"/>
<feature type="repeat" description="WD" evidence="3">
    <location>
        <begin position="814"/>
        <end position="855"/>
    </location>
</feature>
<reference evidence="6 7" key="1">
    <citation type="journal article" date="2020" name="Fungal Divers.">
        <title>Resolving the Mortierellaceae phylogeny through synthesis of multi-gene phylogenetics and phylogenomics.</title>
        <authorList>
            <person name="Vandepol N."/>
            <person name="Liber J."/>
            <person name="Desiro A."/>
            <person name="Na H."/>
            <person name="Kennedy M."/>
            <person name="Barry K."/>
            <person name="Grigoriev I.V."/>
            <person name="Miller A.N."/>
            <person name="O'Donnell K."/>
            <person name="Stajich J.E."/>
            <person name="Bonito G."/>
        </authorList>
    </citation>
    <scope>NUCLEOTIDE SEQUENCE [LARGE SCALE GENOMIC DNA]</scope>
    <source>
        <strain evidence="6 7">AD045</strain>
    </source>
</reference>
<dbReference type="InterPro" id="IPR027417">
    <property type="entry name" value="P-loop_NTPase"/>
</dbReference>
<keyword evidence="2" id="KW-0677">Repeat</keyword>
<name>A0ABQ7JL23_9FUNG</name>
<keyword evidence="7" id="KW-1185">Reference proteome</keyword>
<dbReference type="PANTHER" id="PTHR22847:SF637">
    <property type="entry name" value="WD REPEAT DOMAIN 5B"/>
    <property type="match status" value="1"/>
</dbReference>
<comment type="caution">
    <text evidence="6">The sequence shown here is derived from an EMBL/GenBank/DDBJ whole genome shotgun (WGS) entry which is preliminary data.</text>
</comment>
<dbReference type="EMBL" id="JAAAIM010001535">
    <property type="protein sequence ID" value="KAG0277688.1"/>
    <property type="molecule type" value="Genomic_DNA"/>
</dbReference>
<keyword evidence="1 3" id="KW-0853">WD repeat</keyword>
<dbReference type="InterPro" id="IPR001680">
    <property type="entry name" value="WD40_rpt"/>
</dbReference>
<feature type="repeat" description="WD" evidence="3">
    <location>
        <begin position="1023"/>
        <end position="1058"/>
    </location>
</feature>
<feature type="non-terminal residue" evidence="6">
    <location>
        <position position="1"/>
    </location>
</feature>
<evidence type="ECO:0000313" key="6">
    <source>
        <dbReference type="EMBL" id="KAG0277688.1"/>
    </source>
</evidence>
<dbReference type="PROSITE" id="PS00678">
    <property type="entry name" value="WD_REPEATS_1"/>
    <property type="match status" value="4"/>
</dbReference>
<dbReference type="Pfam" id="PF23948">
    <property type="entry name" value="ARM_5"/>
    <property type="match status" value="1"/>
</dbReference>
<dbReference type="InterPro" id="IPR001646">
    <property type="entry name" value="5peptide_repeat"/>
</dbReference>